<protein>
    <recommendedName>
        <fullName evidence="1">Rubrerythrin diiron-binding domain-containing protein</fullName>
    </recommendedName>
</protein>
<dbReference type="RefSeq" id="WP_244768756.1">
    <property type="nucleotide sequence ID" value="NZ_BSOP01000030.1"/>
</dbReference>
<dbReference type="InterPro" id="IPR012347">
    <property type="entry name" value="Ferritin-like"/>
</dbReference>
<dbReference type="SUPFAM" id="SSF47240">
    <property type="entry name" value="Ferritin-like"/>
    <property type="match status" value="1"/>
</dbReference>
<reference evidence="3" key="1">
    <citation type="journal article" date="2019" name="Int. J. Syst. Evol. Microbiol.">
        <title>The Global Catalogue of Microorganisms (GCM) 10K type strain sequencing project: providing services to taxonomists for standard genome sequencing and annotation.</title>
        <authorList>
            <consortium name="The Broad Institute Genomics Platform"/>
            <consortium name="The Broad Institute Genome Sequencing Center for Infectious Disease"/>
            <person name="Wu L."/>
            <person name="Ma J."/>
        </authorList>
    </citation>
    <scope>NUCLEOTIDE SEQUENCE [LARGE SCALE GENOMIC DNA]</scope>
    <source>
        <strain evidence="3">NBRC 102122</strain>
    </source>
</reference>
<dbReference type="Pfam" id="PF02915">
    <property type="entry name" value="Rubrerythrin"/>
    <property type="match status" value="1"/>
</dbReference>
<evidence type="ECO:0000313" key="2">
    <source>
        <dbReference type="EMBL" id="GLR52390.1"/>
    </source>
</evidence>
<comment type="caution">
    <text evidence="2">The sequence shown here is derived from an EMBL/GenBank/DDBJ whole genome shotgun (WGS) entry which is preliminary data.</text>
</comment>
<evidence type="ECO:0000259" key="1">
    <source>
        <dbReference type="Pfam" id="PF02915"/>
    </source>
</evidence>
<evidence type="ECO:0000313" key="3">
    <source>
        <dbReference type="Proteomes" id="UP001156702"/>
    </source>
</evidence>
<dbReference type="InterPro" id="IPR003251">
    <property type="entry name" value="Rr_diiron-bd_dom"/>
</dbReference>
<accession>A0ABQ5ZHV1</accession>
<dbReference type="PANTHER" id="PTHR33531:SF7">
    <property type="entry name" value="HYPOTHETICAL MEMBRANE PROTEIN, CONSERVED"/>
    <property type="match status" value="1"/>
</dbReference>
<dbReference type="PANTHER" id="PTHR33531">
    <property type="entry name" value="RUBRERYTHRIN SUBFAMILY"/>
    <property type="match status" value="1"/>
</dbReference>
<dbReference type="CDD" id="cd01045">
    <property type="entry name" value="Ferritin_like_AB"/>
    <property type="match status" value="1"/>
</dbReference>
<sequence length="288" mass="31210">MPLLGNEPSGTVETMEELFAIAAAMEQEAIAGYASLAGRMRKEGRHDLAAVFEKLVEEESGHLGNVAYWSQRTTGKAPDPSAVRWSLDPTFDDEGTSLVAPELISAYRAFSIAVRNEERAFAFWTYLASRSPSTQLREAAEQMAREELTHVATLRRERRRAFHLQREAMSGEARQWSLAALEERLSALLSARAAGDVKAPAGAMLANLSAEASARASALTRHPLSPAPAPAFASLEPAVLETPQALSEALLDAYLDLAERLPDEAGRDRAQTHAARILDCISALRMGG</sequence>
<dbReference type="Proteomes" id="UP001156702">
    <property type="component" value="Unassembled WGS sequence"/>
</dbReference>
<organism evidence="2 3">
    <name type="scientific">Shinella yambaruensis</name>
    <dbReference type="NCBI Taxonomy" id="415996"/>
    <lineage>
        <taxon>Bacteria</taxon>
        <taxon>Pseudomonadati</taxon>
        <taxon>Pseudomonadota</taxon>
        <taxon>Alphaproteobacteria</taxon>
        <taxon>Hyphomicrobiales</taxon>
        <taxon>Rhizobiaceae</taxon>
        <taxon>Shinella</taxon>
    </lineage>
</organism>
<dbReference type="InterPro" id="IPR009078">
    <property type="entry name" value="Ferritin-like_SF"/>
</dbReference>
<dbReference type="EMBL" id="BSOP01000030">
    <property type="protein sequence ID" value="GLR52390.1"/>
    <property type="molecule type" value="Genomic_DNA"/>
</dbReference>
<feature type="domain" description="Rubrerythrin diiron-binding" evidence="1">
    <location>
        <begin position="18"/>
        <end position="72"/>
    </location>
</feature>
<proteinExistence type="predicted"/>
<dbReference type="Gene3D" id="1.20.1260.10">
    <property type="match status" value="1"/>
</dbReference>
<keyword evidence="3" id="KW-1185">Reference proteome</keyword>
<name>A0ABQ5ZHV1_9HYPH</name>
<gene>
    <name evidence="2" type="ORF">GCM10007923_36040</name>
</gene>